<dbReference type="InterPro" id="IPR003688">
    <property type="entry name" value="TraG/VirD4"/>
</dbReference>
<dbReference type="Pfam" id="PF02534">
    <property type="entry name" value="T4SS-DNA_transf"/>
    <property type="match status" value="1"/>
</dbReference>
<proteinExistence type="inferred from homology"/>
<evidence type="ECO:0000313" key="7">
    <source>
        <dbReference type="EMBL" id="EQD32121.1"/>
    </source>
</evidence>
<evidence type="ECO:0000256" key="1">
    <source>
        <dbReference type="ARBA" id="ARBA00004651"/>
    </source>
</evidence>
<reference evidence="7" key="1">
    <citation type="submission" date="2013-08" db="EMBL/GenBank/DDBJ databases">
        <authorList>
            <person name="Mendez C."/>
            <person name="Richter M."/>
            <person name="Ferrer M."/>
            <person name="Sanchez J."/>
        </authorList>
    </citation>
    <scope>NUCLEOTIDE SEQUENCE</scope>
</reference>
<accession>T0YAB6</accession>
<evidence type="ECO:0000256" key="3">
    <source>
        <dbReference type="ARBA" id="ARBA00022475"/>
    </source>
</evidence>
<feature type="non-terminal residue" evidence="7">
    <location>
        <position position="1"/>
    </location>
</feature>
<organism evidence="7">
    <name type="scientific">mine drainage metagenome</name>
    <dbReference type="NCBI Taxonomy" id="410659"/>
    <lineage>
        <taxon>unclassified sequences</taxon>
        <taxon>metagenomes</taxon>
        <taxon>ecological metagenomes</taxon>
    </lineage>
</organism>
<protein>
    <submittedName>
        <fullName evidence="7">Conjugal transfer coupling protein TraG</fullName>
    </submittedName>
</protein>
<dbReference type="AlphaFoldDB" id="T0YAB6"/>
<comment type="subcellular location">
    <subcellularLocation>
        <location evidence="1">Cell membrane</location>
        <topology evidence="1">Multi-pass membrane protein</topology>
    </subcellularLocation>
</comment>
<keyword evidence="4" id="KW-0812">Transmembrane</keyword>
<keyword evidence="5" id="KW-1133">Transmembrane helix</keyword>
<dbReference type="EMBL" id="AUZX01014475">
    <property type="protein sequence ID" value="EQD32121.1"/>
    <property type="molecule type" value="Genomic_DNA"/>
</dbReference>
<comment type="similarity">
    <text evidence="2">Belongs to the VirD4/TraG family.</text>
</comment>
<name>T0YAB6_9ZZZZ</name>
<dbReference type="SUPFAM" id="SSF52540">
    <property type="entry name" value="P-loop containing nucleoside triphosphate hydrolases"/>
    <property type="match status" value="1"/>
</dbReference>
<keyword evidence="3" id="KW-1003">Cell membrane</keyword>
<feature type="non-terminal residue" evidence="7">
    <location>
        <position position="320"/>
    </location>
</feature>
<dbReference type="PANTHER" id="PTHR37937:SF1">
    <property type="entry name" value="CONJUGATIVE TRANSFER: DNA TRANSPORT"/>
    <property type="match status" value="1"/>
</dbReference>
<gene>
    <name evidence="7" type="ORF">B1A_19609</name>
</gene>
<dbReference type="CDD" id="cd01127">
    <property type="entry name" value="TrwB_TraG_TraD_VirD4"/>
    <property type="match status" value="1"/>
</dbReference>
<sequence length="320" mass="34748">GFVFALIAPMYFIFRRSQRIKSERNDLHGSAHWAVQKEVEATNLLPSEANRGGVVFGAWRDPSGRVQYLRHKGPEHMMVFAPTRSGKGVGIVIPTLVSWDESVLVLDIKGENWALTSGFRERVLKQRALKFDPTALDSARFNPLLEIRLDLNMVKDVQNICTLIVDPDGKGLEDHWAKTAFDLLVGVVIFVLVCEFPEGVQSDRSLATVLGILSDGGVFREVAETSAEARAQAAAEKAAKAGTQGAAPKKPAQAVAEGAKKVLEYIEQTALEAMRALDAAPAAPSSGPDDGVPADQTGHAWRARRNAWLTVAASSRAWLN</sequence>
<dbReference type="GO" id="GO:0005886">
    <property type="term" value="C:plasma membrane"/>
    <property type="evidence" value="ECO:0007669"/>
    <property type="project" value="UniProtKB-SubCell"/>
</dbReference>
<reference evidence="7" key="2">
    <citation type="journal article" date="2014" name="ISME J.">
        <title>Microbial stratification in low pH oxic and suboxic macroscopic growths along an acid mine drainage.</title>
        <authorList>
            <person name="Mendez-Garcia C."/>
            <person name="Mesa V."/>
            <person name="Sprenger R.R."/>
            <person name="Richter M."/>
            <person name="Diez M.S."/>
            <person name="Solano J."/>
            <person name="Bargiela R."/>
            <person name="Golyshina O.V."/>
            <person name="Manteca A."/>
            <person name="Ramos J.L."/>
            <person name="Gallego J.R."/>
            <person name="Llorente I."/>
            <person name="Martins Dos Santos V.A."/>
            <person name="Jensen O.N."/>
            <person name="Pelaez A.I."/>
            <person name="Sanchez J."/>
            <person name="Ferrer M."/>
        </authorList>
    </citation>
    <scope>NUCLEOTIDE SEQUENCE</scope>
</reference>
<evidence type="ECO:0000256" key="6">
    <source>
        <dbReference type="ARBA" id="ARBA00023136"/>
    </source>
</evidence>
<evidence type="ECO:0000256" key="5">
    <source>
        <dbReference type="ARBA" id="ARBA00022989"/>
    </source>
</evidence>
<dbReference type="PANTHER" id="PTHR37937">
    <property type="entry name" value="CONJUGATIVE TRANSFER: DNA TRANSPORT"/>
    <property type="match status" value="1"/>
</dbReference>
<dbReference type="InterPro" id="IPR051539">
    <property type="entry name" value="T4SS-coupling_protein"/>
</dbReference>
<keyword evidence="6" id="KW-0472">Membrane</keyword>
<evidence type="ECO:0000256" key="2">
    <source>
        <dbReference type="ARBA" id="ARBA00008806"/>
    </source>
</evidence>
<evidence type="ECO:0000256" key="4">
    <source>
        <dbReference type="ARBA" id="ARBA00022692"/>
    </source>
</evidence>
<comment type="caution">
    <text evidence="7">The sequence shown here is derived from an EMBL/GenBank/DDBJ whole genome shotgun (WGS) entry which is preliminary data.</text>
</comment>
<dbReference type="InterPro" id="IPR027417">
    <property type="entry name" value="P-loop_NTPase"/>
</dbReference>